<dbReference type="GO" id="GO:0005525">
    <property type="term" value="F:GTP binding"/>
    <property type="evidence" value="ECO:0007669"/>
    <property type="project" value="TreeGrafter"/>
</dbReference>
<feature type="region of interest" description="Disordered" evidence="1">
    <location>
        <begin position="607"/>
        <end position="635"/>
    </location>
</feature>
<accession>A0AAW0EKU1</accession>
<proteinExistence type="predicted"/>
<dbReference type="InterPro" id="IPR027417">
    <property type="entry name" value="P-loop_NTPase"/>
</dbReference>
<evidence type="ECO:0000313" key="4">
    <source>
        <dbReference type="Proteomes" id="UP001430356"/>
    </source>
</evidence>
<keyword evidence="4" id="KW-1185">Reference proteome</keyword>
<dbReference type="PANTHER" id="PTHR34932">
    <property type="entry name" value="TRPL TRANSLOCATION DEFECT PROTEIN 14"/>
    <property type="match status" value="1"/>
</dbReference>
<dbReference type="AlphaFoldDB" id="A0AAW0EKU1"/>
<dbReference type="SUPFAM" id="SSF52540">
    <property type="entry name" value="P-loop containing nucleoside triphosphate hydrolases"/>
    <property type="match status" value="1"/>
</dbReference>
<dbReference type="Proteomes" id="UP001430356">
    <property type="component" value="Unassembled WGS sequence"/>
</dbReference>
<evidence type="ECO:0000259" key="2">
    <source>
        <dbReference type="Pfam" id="PF13521"/>
    </source>
</evidence>
<feature type="domain" description="NadR/Ttd14 AAA" evidence="2">
    <location>
        <begin position="334"/>
        <end position="513"/>
    </location>
</feature>
<name>A0AAW0EKU1_9TRYP</name>
<feature type="compositionally biased region" description="Acidic residues" evidence="1">
    <location>
        <begin position="207"/>
        <end position="217"/>
    </location>
</feature>
<evidence type="ECO:0000256" key="1">
    <source>
        <dbReference type="SAM" id="MobiDB-lite"/>
    </source>
</evidence>
<dbReference type="EMBL" id="JAECZO010000033">
    <property type="protein sequence ID" value="KAK7194236.1"/>
    <property type="molecule type" value="Genomic_DNA"/>
</dbReference>
<dbReference type="InterPro" id="IPR038727">
    <property type="entry name" value="NadR/Ttd14_AAA_dom"/>
</dbReference>
<dbReference type="PANTHER" id="PTHR34932:SF1">
    <property type="entry name" value="TRPL TRANSLOCATION DEFECT PROTEIN 14"/>
    <property type="match status" value="1"/>
</dbReference>
<feature type="compositionally biased region" description="Basic and acidic residues" evidence="1">
    <location>
        <begin position="930"/>
        <end position="951"/>
    </location>
</feature>
<organism evidence="3 4">
    <name type="scientific">Novymonas esmeraldas</name>
    <dbReference type="NCBI Taxonomy" id="1808958"/>
    <lineage>
        <taxon>Eukaryota</taxon>
        <taxon>Discoba</taxon>
        <taxon>Euglenozoa</taxon>
        <taxon>Kinetoplastea</taxon>
        <taxon>Metakinetoplastina</taxon>
        <taxon>Trypanosomatida</taxon>
        <taxon>Trypanosomatidae</taxon>
        <taxon>Novymonas</taxon>
    </lineage>
</organism>
<comment type="caution">
    <text evidence="3">The sequence shown here is derived from an EMBL/GenBank/DDBJ whole genome shotgun (WGS) entry which is preliminary data.</text>
</comment>
<reference evidence="3 4" key="1">
    <citation type="journal article" date="2021" name="MBio">
        <title>A New Model Trypanosomatid, Novymonas esmeraldas: Genomic Perception of Its 'Candidatus Pandoraea novymonadis' Endosymbiont.</title>
        <authorList>
            <person name="Zakharova A."/>
            <person name="Saura A."/>
            <person name="Butenko A."/>
            <person name="Podesvova L."/>
            <person name="Warmusova S."/>
            <person name="Kostygov A.Y."/>
            <person name="Nenarokova A."/>
            <person name="Lukes J."/>
            <person name="Opperdoes F.R."/>
            <person name="Yurchenko V."/>
        </authorList>
    </citation>
    <scope>NUCLEOTIDE SEQUENCE [LARGE SCALE GENOMIC DNA]</scope>
    <source>
        <strain evidence="3 4">E262AT.01</strain>
    </source>
</reference>
<dbReference type="InterPro" id="IPR053227">
    <property type="entry name" value="TRPL-trafficking_regulator"/>
</dbReference>
<dbReference type="Pfam" id="PF13521">
    <property type="entry name" value="AAA_28"/>
    <property type="match status" value="1"/>
</dbReference>
<sequence>MGSGSSAVRRAGGTAAVPTIATTSAAVMPLSSVEHVDARLAAAPAVAAPPATPAEVSAAPTPVPPSSGHTSNPRQRLKDPHVVVVAAPPPLPRTAANAGASITTTNNNTATTTLPPTPPPPPPPHRHVSELVEMHSPPATPPADGSAPPPAVAETVMRMQRDDVRPAPPAAAATSLSALFADAADGGDADGCRRSSRGTDVATNLSLDDDGEEEEERETGAPRCDGGGEAERRSGSSSSGGGGGGVASVQPSPSPDAPATEEEDEAALAGYQVFTAAGGGGGGDGGVPSLLADVGMTYRPVARSASPGPALVQYAGLPLAAVQEVLESKHRVYRICLTGGPCAGKSTMLSAIQARIPQRTGFRVMCVPEAATLLVTGGMQWDGRLAVPQQLALLRTQLSLEDQFYALATASGVPTIVVSDRGTMDGRAFCTEAQFHEILRGVGSTVDVLRDRYDAVIHMVTAANGAEEFYNLDNPARYEDLAGARASDLRLQEMYVGHPMFRLLDNTGTFEEKIERGLQVVCQVVHKDQSAPASPTHYLVRRCPAELPVACATYTTYTTVLSNSRMGDVRLLVRREMADGSTMHFFKSIRESQSGAATVAAAAAALSSRSTPRATSHTSGGASSHRSSASAAAASAMQQRIESAQRISSREYASLRRHCDTTRAEVVMEATHFIFDGANYELTTLLAPRWAAGRQTLTVESRLGSTAASAAAAPLQLPPFLVVDREVPVESLTTAFLISHCETGPLYTSLAFAPVFSRAVVTALGAHADTQNILNSTLSTPRGTSVLHPEASTHLGSPVAAAAATTTAATAVERDDNVAEPAPTAPHAKGDGSAVEEGVGEAPSAVPPPAPPPPPIRRGLAPLNVNALPNTAATAKADCALLTGGGGAQAQQQQQQQQLTHLGDSCSIRKRHDVVTPSRFSLSGEEEAGDGGRDTAGEHPQPERVLSRDPESLLPPIGGRTKRPVPSAGHGS</sequence>
<feature type="region of interest" description="Disordered" evidence="1">
    <location>
        <begin position="804"/>
        <end position="862"/>
    </location>
</feature>
<feature type="region of interest" description="Disordered" evidence="1">
    <location>
        <begin position="52"/>
        <end position="78"/>
    </location>
</feature>
<dbReference type="GO" id="GO:0070300">
    <property type="term" value="F:phosphatidic acid binding"/>
    <property type="evidence" value="ECO:0007669"/>
    <property type="project" value="TreeGrafter"/>
</dbReference>
<gene>
    <name evidence="3" type="ORF">NESM_000338300</name>
</gene>
<evidence type="ECO:0000313" key="3">
    <source>
        <dbReference type="EMBL" id="KAK7194236.1"/>
    </source>
</evidence>
<feature type="compositionally biased region" description="Low complexity" evidence="1">
    <location>
        <begin position="93"/>
        <end position="114"/>
    </location>
</feature>
<feature type="region of interest" description="Disordered" evidence="1">
    <location>
        <begin position="916"/>
        <end position="972"/>
    </location>
</feature>
<feature type="region of interest" description="Disordered" evidence="1">
    <location>
        <begin position="185"/>
        <end position="265"/>
    </location>
</feature>
<feature type="compositionally biased region" description="Pro residues" evidence="1">
    <location>
        <begin position="845"/>
        <end position="856"/>
    </location>
</feature>
<dbReference type="Gene3D" id="3.40.50.300">
    <property type="entry name" value="P-loop containing nucleotide triphosphate hydrolases"/>
    <property type="match status" value="1"/>
</dbReference>
<feature type="region of interest" description="Disordered" evidence="1">
    <location>
        <begin position="91"/>
        <end position="129"/>
    </location>
</feature>
<protein>
    <submittedName>
        <fullName evidence="3">AAA domain containing protein</fullName>
    </submittedName>
</protein>
<dbReference type="GO" id="GO:0035091">
    <property type="term" value="F:phosphatidylinositol binding"/>
    <property type="evidence" value="ECO:0007669"/>
    <property type="project" value="TreeGrafter"/>
</dbReference>